<feature type="region of interest" description="Disordered" evidence="1">
    <location>
        <begin position="1"/>
        <end position="65"/>
    </location>
</feature>
<protein>
    <submittedName>
        <fullName evidence="2">Uncharacterized protein</fullName>
    </submittedName>
</protein>
<keyword evidence="3" id="KW-1185">Reference proteome</keyword>
<name>G2R3E5_THETT</name>
<dbReference type="Proteomes" id="UP000008181">
    <property type="component" value="Chromosome 2"/>
</dbReference>
<dbReference type="AlphaFoldDB" id="G2R3E5"/>
<dbReference type="RefSeq" id="XP_003652292.1">
    <property type="nucleotide sequence ID" value="XM_003652244.1"/>
</dbReference>
<evidence type="ECO:0000313" key="2">
    <source>
        <dbReference type="EMBL" id="AEO65956.1"/>
    </source>
</evidence>
<evidence type="ECO:0000256" key="1">
    <source>
        <dbReference type="SAM" id="MobiDB-lite"/>
    </source>
</evidence>
<dbReference type="EMBL" id="CP003010">
    <property type="protein sequence ID" value="AEO65956.1"/>
    <property type="molecule type" value="Genomic_DNA"/>
</dbReference>
<reference evidence="2 3" key="1">
    <citation type="journal article" date="2011" name="Nat. Biotechnol.">
        <title>Comparative genomic analysis of the thermophilic biomass-degrading fungi Myceliophthora thermophila and Thielavia terrestris.</title>
        <authorList>
            <person name="Berka R.M."/>
            <person name="Grigoriev I.V."/>
            <person name="Otillar R."/>
            <person name="Salamov A."/>
            <person name="Grimwood J."/>
            <person name="Reid I."/>
            <person name="Ishmael N."/>
            <person name="John T."/>
            <person name="Darmond C."/>
            <person name="Moisan M.-C."/>
            <person name="Henrissat B."/>
            <person name="Coutinho P.M."/>
            <person name="Lombard V."/>
            <person name="Natvig D.O."/>
            <person name="Lindquist E."/>
            <person name="Schmutz J."/>
            <person name="Lucas S."/>
            <person name="Harris P."/>
            <person name="Powlowski J."/>
            <person name="Bellemare A."/>
            <person name="Taylor D."/>
            <person name="Butler G."/>
            <person name="de Vries R.P."/>
            <person name="Allijn I.E."/>
            <person name="van den Brink J."/>
            <person name="Ushinsky S."/>
            <person name="Storms R."/>
            <person name="Powell A.J."/>
            <person name="Paulsen I.T."/>
            <person name="Elbourne L.D.H."/>
            <person name="Baker S.E."/>
            <person name="Magnuson J."/>
            <person name="LaBoissiere S."/>
            <person name="Clutterbuck A.J."/>
            <person name="Martinez D."/>
            <person name="Wogulis M."/>
            <person name="de Leon A.L."/>
            <person name="Rey M.W."/>
            <person name="Tsang A."/>
        </authorList>
    </citation>
    <scope>NUCLEOTIDE SEQUENCE [LARGE SCALE GENOMIC DNA]</scope>
    <source>
        <strain evidence="3">ATCC 38088 / NRRL 8126</strain>
    </source>
</reference>
<sequence>MTSSRPASPSQSTHPRAPSSTSSSSSSSSLVRVRRAPGRTACTPTTTQPDTWAPAPNPESLGLVV</sequence>
<dbReference type="GeneID" id="11518331"/>
<feature type="compositionally biased region" description="Low complexity" evidence="1">
    <location>
        <begin position="38"/>
        <end position="54"/>
    </location>
</feature>
<proteinExistence type="predicted"/>
<feature type="compositionally biased region" description="Polar residues" evidence="1">
    <location>
        <begin position="1"/>
        <end position="14"/>
    </location>
</feature>
<organism evidence="2 3">
    <name type="scientific">Thermothielavioides terrestris (strain ATCC 38088 / NRRL 8126)</name>
    <name type="common">Thielavia terrestris</name>
    <dbReference type="NCBI Taxonomy" id="578455"/>
    <lineage>
        <taxon>Eukaryota</taxon>
        <taxon>Fungi</taxon>
        <taxon>Dikarya</taxon>
        <taxon>Ascomycota</taxon>
        <taxon>Pezizomycotina</taxon>
        <taxon>Sordariomycetes</taxon>
        <taxon>Sordariomycetidae</taxon>
        <taxon>Sordariales</taxon>
        <taxon>Chaetomiaceae</taxon>
        <taxon>Thermothielavioides</taxon>
        <taxon>Thermothielavioides terrestris</taxon>
    </lineage>
</organism>
<accession>G2R3E5</accession>
<dbReference type="KEGG" id="ttt:THITE_161622"/>
<feature type="compositionally biased region" description="Low complexity" evidence="1">
    <location>
        <begin position="19"/>
        <end position="29"/>
    </location>
</feature>
<dbReference type="HOGENOM" id="CLU_2856129_0_0_1"/>
<evidence type="ECO:0000313" key="3">
    <source>
        <dbReference type="Proteomes" id="UP000008181"/>
    </source>
</evidence>
<gene>
    <name evidence="2" type="ORF">THITE_161622</name>
</gene>
<feature type="non-terminal residue" evidence="2">
    <location>
        <position position="65"/>
    </location>
</feature>